<accession>A0ABS7BUI8</accession>
<proteinExistence type="predicted"/>
<comment type="caution">
    <text evidence="3">The sequence shown here is derived from an EMBL/GenBank/DDBJ whole genome shotgun (WGS) entry which is preliminary data.</text>
</comment>
<dbReference type="EMBL" id="JAHXZN010000016">
    <property type="protein sequence ID" value="MBW6533195.1"/>
    <property type="molecule type" value="Genomic_DNA"/>
</dbReference>
<dbReference type="InterPro" id="IPR007039">
    <property type="entry name" value="TrbC/VirB2"/>
</dbReference>
<dbReference type="Proteomes" id="UP000759103">
    <property type="component" value="Unassembled WGS sequence"/>
</dbReference>
<feature type="transmembrane region" description="Helical" evidence="1">
    <location>
        <begin position="74"/>
        <end position="96"/>
    </location>
</feature>
<dbReference type="Pfam" id="PF04956">
    <property type="entry name" value="TrbC"/>
    <property type="match status" value="1"/>
</dbReference>
<name>A0ABS7BUI8_9SPHN</name>
<evidence type="ECO:0000313" key="3">
    <source>
        <dbReference type="EMBL" id="MBW6533195.1"/>
    </source>
</evidence>
<evidence type="ECO:0000313" key="4">
    <source>
        <dbReference type="Proteomes" id="UP000759103"/>
    </source>
</evidence>
<protein>
    <submittedName>
        <fullName evidence="3">TrbC/VirB2 family protein</fullName>
    </submittedName>
</protein>
<dbReference type="RefSeq" id="WP_219750719.1">
    <property type="nucleotide sequence ID" value="NZ_JAHXZN010000016.1"/>
</dbReference>
<keyword evidence="2" id="KW-0732">Signal</keyword>
<keyword evidence="1" id="KW-0812">Transmembrane</keyword>
<feature type="chain" id="PRO_5045757858" evidence="2">
    <location>
        <begin position="30"/>
        <end position="99"/>
    </location>
</feature>
<keyword evidence="4" id="KW-1185">Reference proteome</keyword>
<sequence length="99" mass="10209">MKKNEAGRIALRLGASVAAGALATSPAMAQGLQQAQSITQSFLDQIQIIGPIVFTIIVILTGVGYGARMVEKDTFVRVAVGCIIAGSASALVPMFWSGS</sequence>
<evidence type="ECO:0000256" key="1">
    <source>
        <dbReference type="SAM" id="Phobius"/>
    </source>
</evidence>
<keyword evidence="1" id="KW-1133">Transmembrane helix</keyword>
<evidence type="ECO:0000256" key="2">
    <source>
        <dbReference type="SAM" id="SignalP"/>
    </source>
</evidence>
<feature type="signal peptide" evidence="2">
    <location>
        <begin position="1"/>
        <end position="29"/>
    </location>
</feature>
<gene>
    <name evidence="3" type="ORF">KZ820_20835</name>
</gene>
<keyword evidence="1" id="KW-0472">Membrane</keyword>
<reference evidence="3 4" key="1">
    <citation type="submission" date="2021-07" db="EMBL/GenBank/DDBJ databases">
        <title>Sphingomonas sp.</title>
        <authorList>
            <person name="Feng G."/>
            <person name="Li J."/>
            <person name="Pan M."/>
        </authorList>
    </citation>
    <scope>NUCLEOTIDE SEQUENCE [LARGE SCALE GENOMIC DNA]</scope>
    <source>
        <strain evidence="3 4">RRHST34</strain>
    </source>
</reference>
<organism evidence="3 4">
    <name type="scientific">Sphingomonas citri</name>
    <dbReference type="NCBI Taxonomy" id="2862499"/>
    <lineage>
        <taxon>Bacteria</taxon>
        <taxon>Pseudomonadati</taxon>
        <taxon>Pseudomonadota</taxon>
        <taxon>Alphaproteobacteria</taxon>
        <taxon>Sphingomonadales</taxon>
        <taxon>Sphingomonadaceae</taxon>
        <taxon>Sphingomonas</taxon>
    </lineage>
</organism>
<feature type="transmembrane region" description="Helical" evidence="1">
    <location>
        <begin position="45"/>
        <end position="67"/>
    </location>
</feature>